<proteinExistence type="predicted"/>
<feature type="region of interest" description="Disordered" evidence="1">
    <location>
        <begin position="57"/>
        <end position="91"/>
    </location>
</feature>
<evidence type="ECO:0000313" key="3">
    <source>
        <dbReference type="EMBL" id="VDP24043.1"/>
    </source>
</evidence>
<protein>
    <submittedName>
        <fullName evidence="3 5">Uncharacterized protein</fullName>
    </submittedName>
</protein>
<dbReference type="AlphaFoldDB" id="A0A183A0R6"/>
<evidence type="ECO:0000313" key="4">
    <source>
        <dbReference type="Proteomes" id="UP000272942"/>
    </source>
</evidence>
<feature type="region of interest" description="Disordered" evidence="1">
    <location>
        <begin position="120"/>
        <end position="139"/>
    </location>
</feature>
<feature type="compositionally biased region" description="Low complexity" evidence="1">
    <location>
        <begin position="73"/>
        <end position="82"/>
    </location>
</feature>
<keyword evidence="4" id="KW-1185">Reference proteome</keyword>
<dbReference type="EMBL" id="UZAN01001920">
    <property type="protein sequence ID" value="VDP24043.1"/>
    <property type="molecule type" value="Genomic_DNA"/>
</dbReference>
<feature type="signal peptide" evidence="2">
    <location>
        <begin position="1"/>
        <end position="27"/>
    </location>
</feature>
<feature type="compositionally biased region" description="Pro residues" evidence="1">
    <location>
        <begin position="61"/>
        <end position="72"/>
    </location>
</feature>
<accession>A0A183A0R6</accession>
<gene>
    <name evidence="3" type="ORF">ECPE_LOCUS551</name>
</gene>
<evidence type="ECO:0000256" key="2">
    <source>
        <dbReference type="SAM" id="SignalP"/>
    </source>
</evidence>
<organism evidence="5">
    <name type="scientific">Echinostoma caproni</name>
    <dbReference type="NCBI Taxonomy" id="27848"/>
    <lineage>
        <taxon>Eukaryota</taxon>
        <taxon>Metazoa</taxon>
        <taxon>Spiralia</taxon>
        <taxon>Lophotrochozoa</taxon>
        <taxon>Platyhelminthes</taxon>
        <taxon>Trematoda</taxon>
        <taxon>Digenea</taxon>
        <taxon>Plagiorchiida</taxon>
        <taxon>Echinostomata</taxon>
        <taxon>Echinostomatoidea</taxon>
        <taxon>Echinostomatidae</taxon>
        <taxon>Echinostoma</taxon>
    </lineage>
</organism>
<name>A0A183A0R6_9TREM</name>
<evidence type="ECO:0000256" key="1">
    <source>
        <dbReference type="SAM" id="MobiDB-lite"/>
    </source>
</evidence>
<dbReference type="Proteomes" id="UP000272942">
    <property type="component" value="Unassembled WGS sequence"/>
</dbReference>
<evidence type="ECO:0000313" key="5">
    <source>
        <dbReference type="WBParaSite" id="ECPE_0000055101-mRNA-1"/>
    </source>
</evidence>
<feature type="compositionally biased region" description="Polar residues" evidence="1">
    <location>
        <begin position="123"/>
        <end position="136"/>
    </location>
</feature>
<reference evidence="3 4" key="2">
    <citation type="submission" date="2018-11" db="EMBL/GenBank/DDBJ databases">
        <authorList>
            <consortium name="Pathogen Informatics"/>
        </authorList>
    </citation>
    <scope>NUCLEOTIDE SEQUENCE [LARGE SCALE GENOMIC DNA]</scope>
    <source>
        <strain evidence="3 4">Egypt</strain>
    </source>
</reference>
<feature type="chain" id="PRO_5043137752" evidence="2">
    <location>
        <begin position="28"/>
        <end position="195"/>
    </location>
</feature>
<sequence length="195" mass="21820">MSRLGLPQKLFFLLIWILATVQLVIHGRHTGQTEFNGDPSIDGIDRIPRLFNYHMEKLARRPPPPPPPPPQPQIQQAGQQQQHSSVNIPKIGKKTPLLKQEYVPQSNLESDDELNRLLPESAPMSTLGPNEQQSTLGPLGQARESETVLDNEMDYLNPFIDSHKYRGKKGELFDESHEFPGAGGGRFIVCLGPMV</sequence>
<reference evidence="5" key="1">
    <citation type="submission" date="2016-06" db="UniProtKB">
        <authorList>
            <consortium name="WormBaseParasite"/>
        </authorList>
    </citation>
    <scope>IDENTIFICATION</scope>
</reference>
<dbReference type="WBParaSite" id="ECPE_0000055101-mRNA-1">
    <property type="protein sequence ID" value="ECPE_0000055101-mRNA-1"/>
    <property type="gene ID" value="ECPE_0000055101"/>
</dbReference>
<keyword evidence="2" id="KW-0732">Signal</keyword>